<comment type="function">
    <text evidence="6 7">Recruits TFIIH to the initiation complex and stimulates the RNA polymerase II C-terminal domain kinase and DNA-dependent ATPase activities of TFIIH. Both TFIIH and TFIIE are required for promoter clearance by RNA polymerase.</text>
</comment>
<dbReference type="GO" id="GO:0005673">
    <property type="term" value="C:transcription factor TFIIE complex"/>
    <property type="evidence" value="ECO:0007669"/>
    <property type="project" value="UniProtKB-UniRule"/>
</dbReference>
<comment type="subcellular location">
    <subcellularLocation>
        <location evidence="1 7">Nucleus</location>
    </subcellularLocation>
</comment>
<dbReference type="Pfam" id="PF22254">
    <property type="entry name" value="TFA2_E-tether"/>
    <property type="match status" value="1"/>
</dbReference>
<evidence type="ECO:0000256" key="3">
    <source>
        <dbReference type="ARBA" id="ARBA00023125"/>
    </source>
</evidence>
<evidence type="ECO:0000256" key="6">
    <source>
        <dbReference type="ARBA" id="ARBA00025581"/>
    </source>
</evidence>
<accession>A0AAN7U461</accession>
<dbReference type="InterPro" id="IPR016656">
    <property type="entry name" value="TFIIE-bsu"/>
</dbReference>
<reference evidence="10 11" key="1">
    <citation type="submission" date="2023-11" db="EMBL/GenBank/DDBJ databases">
        <title>Dfirmibasis_genome.</title>
        <authorList>
            <person name="Edelbroek B."/>
            <person name="Kjellin J."/>
            <person name="Jerlstrom-Hultqvist J."/>
            <person name="Soderbom F."/>
        </authorList>
    </citation>
    <scope>NUCLEOTIDE SEQUENCE [LARGE SCALE GENOMIC DNA]</scope>
    <source>
        <strain evidence="10 11">TNS-C-14</strain>
    </source>
</reference>
<keyword evidence="5 7" id="KW-0539">Nucleus</keyword>
<evidence type="ECO:0000313" key="11">
    <source>
        <dbReference type="Proteomes" id="UP001344447"/>
    </source>
</evidence>
<dbReference type="PIRSF" id="PIRSF016398">
    <property type="entry name" value="TFIIE-beta"/>
    <property type="match status" value="1"/>
</dbReference>
<keyword evidence="4 7" id="KW-0804">Transcription</keyword>
<protein>
    <recommendedName>
        <fullName evidence="7">Transcription initiation factor IIE subunit beta</fullName>
    </recommendedName>
</protein>
<feature type="region of interest" description="Disordered" evidence="8">
    <location>
        <begin position="256"/>
        <end position="276"/>
    </location>
</feature>
<keyword evidence="11" id="KW-1185">Reference proteome</keyword>
<dbReference type="InterPro" id="IPR040501">
    <property type="entry name" value="TFA2_Winged_2"/>
</dbReference>
<dbReference type="InterPro" id="IPR003166">
    <property type="entry name" value="TFIIE_bsu_DNA-bd"/>
</dbReference>
<sequence>MNMAGFKETQMKAIETLNSIKKPNSSTNSAFKYIPKISGGSGGSAANRQSSIYTANTLRDKQVKEKPSNRIVYDIVNYLKTLEGIPADTKEIMHSTNHMIDDKPEILELLRNNEKIIDHGNDRFSFKPKYNVRTQRDILDLLPNYPGGILVSELAESYNNAESDVKKLKETKQLFAIKAAESACDIIFPNDERLRVPLSQELVDMWRSIKLPNEADLEREMKDAGLSVVESVESARQTKSTKLKKERKKRITKVTNTHIENFNPNDDVPQLGSKPI</sequence>
<dbReference type="GO" id="GO:0006367">
    <property type="term" value="P:transcription initiation at RNA polymerase II promoter"/>
    <property type="evidence" value="ECO:0007669"/>
    <property type="project" value="UniProtKB-UniRule"/>
</dbReference>
<evidence type="ECO:0000259" key="9">
    <source>
        <dbReference type="PROSITE" id="PS51351"/>
    </source>
</evidence>
<feature type="domain" description="TFIIE beta" evidence="9">
    <location>
        <begin position="54"/>
        <end position="133"/>
    </location>
</feature>
<keyword evidence="2 7" id="KW-0805">Transcription regulation</keyword>
<dbReference type="Pfam" id="PF02186">
    <property type="entry name" value="TFIIE_beta"/>
    <property type="match status" value="1"/>
</dbReference>
<proteinExistence type="inferred from homology"/>
<dbReference type="Pfam" id="PF18121">
    <property type="entry name" value="TFA2_Winged_2"/>
    <property type="match status" value="1"/>
</dbReference>
<dbReference type="PANTHER" id="PTHR12716:SF8">
    <property type="entry name" value="TRANSCRIPTION INITIATION FACTOR IIE SUBUNIT BETA"/>
    <property type="match status" value="1"/>
</dbReference>
<keyword evidence="3 7" id="KW-0238">DNA-binding</keyword>
<dbReference type="CDD" id="cd07977">
    <property type="entry name" value="TFIIE_beta_winged_helix"/>
    <property type="match status" value="1"/>
</dbReference>
<dbReference type="PANTHER" id="PTHR12716">
    <property type="entry name" value="TRANSCRIPTION INITIATION FACTOR IIE, BETA SUBUNIT"/>
    <property type="match status" value="1"/>
</dbReference>
<comment type="caution">
    <text evidence="10">The sequence shown here is derived from an EMBL/GenBank/DDBJ whole genome shotgun (WGS) entry which is preliminary data.</text>
</comment>
<dbReference type="GO" id="GO:0001097">
    <property type="term" value="F:TFIIH-class transcription factor complex binding"/>
    <property type="evidence" value="ECO:0007669"/>
    <property type="project" value="TreeGrafter"/>
</dbReference>
<comment type="similarity">
    <text evidence="7">Belongs to the TFIIE beta subunit family.</text>
</comment>
<dbReference type="PROSITE" id="PS51351">
    <property type="entry name" value="TFIIE_BETA_C"/>
    <property type="match status" value="1"/>
</dbReference>
<dbReference type="Proteomes" id="UP001344447">
    <property type="component" value="Unassembled WGS sequence"/>
</dbReference>
<gene>
    <name evidence="10" type="ORF">RB653_007995</name>
</gene>
<comment type="subunit">
    <text evidence="7">Tetramer of two alpha and two beta chains.</text>
</comment>
<evidence type="ECO:0000256" key="8">
    <source>
        <dbReference type="SAM" id="MobiDB-lite"/>
    </source>
</evidence>
<evidence type="ECO:0000313" key="10">
    <source>
        <dbReference type="EMBL" id="KAK5578325.1"/>
    </source>
</evidence>
<evidence type="ECO:0000256" key="1">
    <source>
        <dbReference type="ARBA" id="ARBA00004123"/>
    </source>
</evidence>
<evidence type="ECO:0000256" key="2">
    <source>
        <dbReference type="ARBA" id="ARBA00023015"/>
    </source>
</evidence>
<dbReference type="GO" id="GO:0003677">
    <property type="term" value="F:DNA binding"/>
    <property type="evidence" value="ECO:0007669"/>
    <property type="project" value="UniProtKB-UniRule"/>
</dbReference>
<evidence type="ECO:0000256" key="4">
    <source>
        <dbReference type="ARBA" id="ARBA00023163"/>
    </source>
</evidence>
<name>A0AAN7U461_9MYCE</name>
<dbReference type="EMBL" id="JAVFKY010000003">
    <property type="protein sequence ID" value="KAK5578325.1"/>
    <property type="molecule type" value="Genomic_DNA"/>
</dbReference>
<evidence type="ECO:0000256" key="7">
    <source>
        <dbReference type="PIRNR" id="PIRNR016398"/>
    </source>
</evidence>
<organism evidence="10 11">
    <name type="scientific">Dictyostelium firmibasis</name>
    <dbReference type="NCBI Taxonomy" id="79012"/>
    <lineage>
        <taxon>Eukaryota</taxon>
        <taxon>Amoebozoa</taxon>
        <taxon>Evosea</taxon>
        <taxon>Eumycetozoa</taxon>
        <taxon>Dictyostelia</taxon>
        <taxon>Dictyosteliales</taxon>
        <taxon>Dictyosteliaceae</taxon>
        <taxon>Dictyostelium</taxon>
    </lineage>
</organism>
<dbReference type="AlphaFoldDB" id="A0AAN7U461"/>
<evidence type="ECO:0000256" key="5">
    <source>
        <dbReference type="ARBA" id="ARBA00023242"/>
    </source>
</evidence>
<dbReference type="InterPro" id="IPR054600">
    <property type="entry name" value="TFA2_E-tether"/>
</dbReference>